<dbReference type="EMBL" id="BSXS01002241">
    <property type="protein sequence ID" value="GME78562.1"/>
    <property type="molecule type" value="Genomic_DNA"/>
</dbReference>
<comment type="caution">
    <text evidence="1">The sequence shown here is derived from an EMBL/GenBank/DDBJ whole genome shotgun (WGS) entry which is preliminary data.</text>
</comment>
<dbReference type="Proteomes" id="UP001165064">
    <property type="component" value="Unassembled WGS sequence"/>
</dbReference>
<evidence type="ECO:0000313" key="2">
    <source>
        <dbReference type="Proteomes" id="UP001165064"/>
    </source>
</evidence>
<keyword evidence="2" id="KW-1185">Reference proteome</keyword>
<protein>
    <submittedName>
        <fullName evidence="1">Unnamed protein product</fullName>
    </submittedName>
</protein>
<evidence type="ECO:0000313" key="1">
    <source>
        <dbReference type="EMBL" id="GME78562.1"/>
    </source>
</evidence>
<reference evidence="1" key="1">
    <citation type="submission" date="2023-04" db="EMBL/GenBank/DDBJ databases">
        <title>Ambrosiozyma monospora NBRC 10751.</title>
        <authorList>
            <person name="Ichikawa N."/>
            <person name="Sato H."/>
            <person name="Tonouchi N."/>
        </authorList>
    </citation>
    <scope>NUCLEOTIDE SEQUENCE</scope>
    <source>
        <strain evidence="1">NBRC 10751</strain>
    </source>
</reference>
<gene>
    <name evidence="1" type="ORF">Amon02_000350000</name>
</gene>
<sequence length="161" mass="18502">MYMRRAYDGCPPLATPDNEFYSSGDERYTLEREQEPQHQELPKGESLHMTMNRLIPYFEDVIEPHLKNGKTVLVVTHGSIVRALLKYLFSIGDEEISKINVPNGIPLSIKLNEEGKPVDETWTYLDPERAKVEAEKVARQGFEQQQQELKEKEKKLANGNA</sequence>
<name>A0ACB5T0Q1_AMBMO</name>
<accession>A0ACB5T0Q1</accession>
<proteinExistence type="predicted"/>
<organism evidence="1 2">
    <name type="scientific">Ambrosiozyma monospora</name>
    <name type="common">Yeast</name>
    <name type="synonym">Endomycopsis monosporus</name>
    <dbReference type="NCBI Taxonomy" id="43982"/>
    <lineage>
        <taxon>Eukaryota</taxon>
        <taxon>Fungi</taxon>
        <taxon>Dikarya</taxon>
        <taxon>Ascomycota</taxon>
        <taxon>Saccharomycotina</taxon>
        <taxon>Pichiomycetes</taxon>
        <taxon>Pichiales</taxon>
        <taxon>Pichiaceae</taxon>
        <taxon>Ambrosiozyma</taxon>
    </lineage>
</organism>